<organism evidence="4 5">
    <name type="scientific">Phaeovulum veldkampii DSM 11550</name>
    <dbReference type="NCBI Taxonomy" id="1185920"/>
    <lineage>
        <taxon>Bacteria</taxon>
        <taxon>Pseudomonadati</taxon>
        <taxon>Pseudomonadota</taxon>
        <taxon>Alphaproteobacteria</taxon>
        <taxon>Rhodobacterales</taxon>
        <taxon>Paracoccaceae</taxon>
        <taxon>Phaeovulum</taxon>
    </lineage>
</organism>
<dbReference type="GO" id="GO:0004674">
    <property type="term" value="F:protein serine/threonine kinase activity"/>
    <property type="evidence" value="ECO:0007669"/>
    <property type="project" value="UniProtKB-KW"/>
</dbReference>
<dbReference type="RefSeq" id="WP_107323831.1">
    <property type="nucleotide sequence ID" value="NZ_NHSP01000063.1"/>
</dbReference>
<feature type="domain" description="Histidine kinase/HSP90-like ATPase" evidence="3">
    <location>
        <begin position="34"/>
        <end position="154"/>
    </location>
</feature>
<dbReference type="OrthoDB" id="9792240at2"/>
<dbReference type="EMBL" id="PZKF01000004">
    <property type="protein sequence ID" value="PTE18812.1"/>
    <property type="molecule type" value="Genomic_DNA"/>
</dbReference>
<reference evidence="4 5" key="1">
    <citation type="submission" date="2018-03" db="EMBL/GenBank/DDBJ databases">
        <title>Rhodobacter veldkampii.</title>
        <authorList>
            <person name="Meyer T.E."/>
            <person name="Miller S."/>
            <person name="Lodha T."/>
            <person name="Gandham S."/>
            <person name="Chintalapati S."/>
            <person name="Chintalapati V.R."/>
        </authorList>
    </citation>
    <scope>NUCLEOTIDE SEQUENCE [LARGE SCALE GENOMIC DNA]</scope>
    <source>
        <strain evidence="4 5">DSM 11550</strain>
    </source>
</reference>
<accession>A0A2T4JLR2</accession>
<dbReference type="CDD" id="cd16936">
    <property type="entry name" value="HATPase_RsbW-like"/>
    <property type="match status" value="1"/>
</dbReference>
<dbReference type="Gene3D" id="3.30.565.10">
    <property type="entry name" value="Histidine kinase-like ATPase, C-terminal domain"/>
    <property type="match status" value="1"/>
</dbReference>
<proteinExistence type="predicted"/>
<dbReference type="PANTHER" id="PTHR35526:SF3">
    <property type="entry name" value="ANTI-SIGMA-F FACTOR RSBW"/>
    <property type="match status" value="1"/>
</dbReference>
<feature type="region of interest" description="Disordered" evidence="2">
    <location>
        <begin position="1"/>
        <end position="20"/>
    </location>
</feature>
<evidence type="ECO:0000313" key="5">
    <source>
        <dbReference type="Proteomes" id="UP000241899"/>
    </source>
</evidence>
<dbReference type="AlphaFoldDB" id="A0A2T4JLR2"/>
<evidence type="ECO:0000256" key="2">
    <source>
        <dbReference type="SAM" id="MobiDB-lite"/>
    </source>
</evidence>
<protein>
    <submittedName>
        <fullName evidence="4">ATP-binding protein</fullName>
    </submittedName>
</protein>
<dbReference type="Pfam" id="PF13581">
    <property type="entry name" value="HATPase_c_2"/>
    <property type="match status" value="1"/>
</dbReference>
<dbReference type="InterPro" id="IPR003594">
    <property type="entry name" value="HATPase_dom"/>
</dbReference>
<dbReference type="SUPFAM" id="SSF55874">
    <property type="entry name" value="ATPase domain of HSP90 chaperone/DNA topoisomerase II/histidine kinase"/>
    <property type="match status" value="1"/>
</dbReference>
<keyword evidence="4" id="KW-0547">Nucleotide-binding</keyword>
<keyword evidence="1" id="KW-0418">Kinase</keyword>
<dbReference type="PANTHER" id="PTHR35526">
    <property type="entry name" value="ANTI-SIGMA-F FACTOR RSBW-RELATED"/>
    <property type="match status" value="1"/>
</dbReference>
<dbReference type="Proteomes" id="UP000241899">
    <property type="component" value="Unassembled WGS sequence"/>
</dbReference>
<evidence type="ECO:0000256" key="1">
    <source>
        <dbReference type="ARBA" id="ARBA00022527"/>
    </source>
</evidence>
<keyword evidence="4" id="KW-0067">ATP-binding</keyword>
<name>A0A2T4JLR2_9RHOB</name>
<keyword evidence="1" id="KW-0808">Transferase</keyword>
<dbReference type="GO" id="GO:0005524">
    <property type="term" value="F:ATP binding"/>
    <property type="evidence" value="ECO:0007669"/>
    <property type="project" value="UniProtKB-KW"/>
</dbReference>
<keyword evidence="5" id="KW-1185">Reference proteome</keyword>
<dbReference type="InterPro" id="IPR036890">
    <property type="entry name" value="HATPase_C_sf"/>
</dbReference>
<evidence type="ECO:0000259" key="3">
    <source>
        <dbReference type="Pfam" id="PF13581"/>
    </source>
</evidence>
<sequence length="161" mass="17699">MRGEAVQRLPAPDHGPSPEGTQIFLHRFQAHPLTVRRALKAASARFRGQISAQEAGTLELVLAEVMNNIVEHSYGRAGRGCITLSILREVRGLSCLVCDEGTPLPPVCLEPPRLPNIDCVLADLPEGGFGWYLIRDLTLDLAYRREEGHNLLAFRLPLQAG</sequence>
<gene>
    <name evidence="4" type="ORF">C5F46_02770</name>
</gene>
<evidence type="ECO:0000313" key="4">
    <source>
        <dbReference type="EMBL" id="PTE18812.1"/>
    </source>
</evidence>
<dbReference type="InterPro" id="IPR050267">
    <property type="entry name" value="Anti-sigma-factor_SerPK"/>
</dbReference>
<keyword evidence="1" id="KW-0723">Serine/threonine-protein kinase</keyword>
<comment type="caution">
    <text evidence="4">The sequence shown here is derived from an EMBL/GenBank/DDBJ whole genome shotgun (WGS) entry which is preliminary data.</text>
</comment>